<keyword evidence="1" id="KW-0472">Membrane</keyword>
<protein>
    <submittedName>
        <fullName evidence="2">Uncharacterized protein</fullName>
    </submittedName>
</protein>
<sequence>MILRLLRSSQNFLSVLSRHRPVITSSGRFFCTRVEGKSNKDEATPLPYIGSNAGSWRAQQTRSGPIMQGVWYQPYVVMGCLIIFMIYFCIIREENDIDLELQKTLYERIDGLEEAQLRIRHKYNIENGLDVKDIEARLKELGSNV</sequence>
<dbReference type="PANTHER" id="PTHR35268">
    <property type="entry name" value="PROTEIN CCSMST1"/>
    <property type="match status" value="1"/>
</dbReference>
<dbReference type="InterPro" id="IPR029160">
    <property type="entry name" value="UQCC4"/>
</dbReference>
<dbReference type="Pfam" id="PF15013">
    <property type="entry name" value="CCSMST1"/>
    <property type="match status" value="1"/>
</dbReference>
<organism evidence="2">
    <name type="scientific">Nyssomyia neivai</name>
    <dbReference type="NCBI Taxonomy" id="330878"/>
    <lineage>
        <taxon>Eukaryota</taxon>
        <taxon>Metazoa</taxon>
        <taxon>Ecdysozoa</taxon>
        <taxon>Arthropoda</taxon>
        <taxon>Hexapoda</taxon>
        <taxon>Insecta</taxon>
        <taxon>Pterygota</taxon>
        <taxon>Neoptera</taxon>
        <taxon>Endopterygota</taxon>
        <taxon>Diptera</taxon>
        <taxon>Nematocera</taxon>
        <taxon>Psychodoidea</taxon>
        <taxon>Psychodidae</taxon>
        <taxon>Nyssomyia</taxon>
    </lineage>
</organism>
<dbReference type="EMBL" id="GFDF01011236">
    <property type="protein sequence ID" value="JAV02848.1"/>
    <property type="molecule type" value="Transcribed_RNA"/>
</dbReference>
<name>A0A1L8D8S6_9DIPT</name>
<accession>A0A1L8D8S6</accession>
<feature type="transmembrane region" description="Helical" evidence="1">
    <location>
        <begin position="72"/>
        <end position="91"/>
    </location>
</feature>
<dbReference type="AlphaFoldDB" id="A0A1L8D8S6"/>
<reference evidence="2" key="1">
    <citation type="submission" date="2016-12" db="EMBL/GenBank/DDBJ databases">
        <title>An insight into the sialome and mialome of the sand fly, Nyssomyia neivai.</title>
        <authorList>
            <person name="Sebastian V."/>
            <person name="Goulart T.M."/>
            <person name="Oliveira W."/>
            <person name="Calvo E."/>
            <person name="Oliveira L.F."/>
            <person name="Pinto M.C."/>
            <person name="Rosselino A.M."/>
            <person name="Ribeiro J.M."/>
        </authorList>
    </citation>
    <scope>NUCLEOTIDE SEQUENCE</scope>
</reference>
<proteinExistence type="predicted"/>
<keyword evidence="1" id="KW-1133">Transmembrane helix</keyword>
<dbReference type="PANTHER" id="PTHR35268:SF1">
    <property type="entry name" value="UBIQUINOL-CYTOCHROME-C REDUCTASE COMPLEX ASSEMBLY FACTOR 4"/>
    <property type="match status" value="1"/>
</dbReference>
<keyword evidence="1" id="KW-0812">Transmembrane</keyword>
<evidence type="ECO:0000313" key="2">
    <source>
        <dbReference type="EMBL" id="JAV02848.1"/>
    </source>
</evidence>
<evidence type="ECO:0000256" key="1">
    <source>
        <dbReference type="SAM" id="Phobius"/>
    </source>
</evidence>